<keyword evidence="2" id="KW-0614">Plasmid</keyword>
<evidence type="ECO:0000313" key="2">
    <source>
        <dbReference type="EMBL" id="AJF08281.1"/>
    </source>
</evidence>
<protein>
    <submittedName>
        <fullName evidence="2">Uncharacterized protein</fullName>
    </submittedName>
</protein>
<keyword evidence="3" id="KW-1185">Reference proteome</keyword>
<dbReference type="Proteomes" id="UP000035036">
    <property type="component" value="Plasmid pGSUB1"/>
</dbReference>
<geneLocation type="plasmid" evidence="2 3">
    <name>pGSUB1</name>
</geneLocation>
<feature type="region of interest" description="Disordered" evidence="1">
    <location>
        <begin position="123"/>
        <end position="143"/>
    </location>
</feature>
<proteinExistence type="predicted"/>
<evidence type="ECO:0000313" key="3">
    <source>
        <dbReference type="Proteomes" id="UP000035036"/>
    </source>
</evidence>
<accession>A0A0B5FXG4</accession>
<sequence length="193" mass="22567">MEDIKRIRKKHGKPFKAVVVELASKGMSRHEAAQTLGMARTTFYTYCSRYGLDCFFEKSPKLRQIEEEYGESFEEVVKGFAEMRYSRRRVASILGLNLSYFRSLLEKYDLSGHFLPQKEMRSDCKGHGPGWPKGKPRPRPPRYNDAQILEQVRKYPNMSMFKVFADIDITTVYRRFGSFAQAREKVFPTPKEN</sequence>
<dbReference type="KEGG" id="gsb:GSUB_17545"/>
<reference evidence="2 3" key="1">
    <citation type="journal article" date="2015" name="Genome Announc.">
        <title>Genomes of Geoalkalibacter ferrihydriticus Z-0531T and Geoalkalibacter subterraneus Red1T, Two Haloalkaliphilic Metal-Reducing Deltaproteobacteria.</title>
        <authorList>
            <person name="Badalamenti J.P."/>
            <person name="Krajmalnik-Brown R."/>
            <person name="Torres C.I."/>
            <person name="Bond D.R."/>
        </authorList>
    </citation>
    <scope>NUCLEOTIDE SEQUENCE [LARGE SCALE GENOMIC DNA]</scope>
    <source>
        <strain evidence="2 3">Red1</strain>
        <plasmid evidence="3">Plasmid pGSUB1</plasmid>
    </source>
</reference>
<name>A0A0B5FXG4_9BACT</name>
<organism evidence="2 3">
    <name type="scientific">Geoalkalibacter subterraneus</name>
    <dbReference type="NCBI Taxonomy" id="483547"/>
    <lineage>
        <taxon>Bacteria</taxon>
        <taxon>Pseudomonadati</taxon>
        <taxon>Thermodesulfobacteriota</taxon>
        <taxon>Desulfuromonadia</taxon>
        <taxon>Desulfuromonadales</taxon>
        <taxon>Geoalkalibacteraceae</taxon>
        <taxon>Geoalkalibacter</taxon>
    </lineage>
</organism>
<dbReference type="AlphaFoldDB" id="A0A0B5FXG4"/>
<evidence type="ECO:0000256" key="1">
    <source>
        <dbReference type="SAM" id="MobiDB-lite"/>
    </source>
</evidence>
<gene>
    <name evidence="2" type="ORF">GSUB_17545</name>
</gene>
<dbReference type="EMBL" id="CP010312">
    <property type="protein sequence ID" value="AJF08281.1"/>
    <property type="molecule type" value="Genomic_DNA"/>
</dbReference>
<dbReference type="HOGENOM" id="CLU_1407010_0_0_7"/>